<dbReference type="EMBL" id="JABFDN010000001">
    <property type="protein sequence ID" value="NPU64370.1"/>
    <property type="molecule type" value="Genomic_DNA"/>
</dbReference>
<comment type="subcellular location">
    <subcellularLocation>
        <location evidence="1">Periplasm</location>
    </subcellularLocation>
</comment>
<evidence type="ECO:0000256" key="7">
    <source>
        <dbReference type="ARBA" id="ARBA00023002"/>
    </source>
</evidence>
<proteinExistence type="inferred from homology"/>
<dbReference type="InterPro" id="IPR015943">
    <property type="entry name" value="WD40/YVTN_repeat-like_dom_sf"/>
</dbReference>
<evidence type="ECO:0000256" key="5">
    <source>
        <dbReference type="ARBA" id="ARBA00022764"/>
    </source>
</evidence>
<dbReference type="Gene3D" id="2.130.10.10">
    <property type="entry name" value="YVTN repeat-like/Quinoprotein amine dehydrogenase"/>
    <property type="match status" value="1"/>
</dbReference>
<feature type="signal peptide" evidence="8">
    <location>
        <begin position="1"/>
        <end position="21"/>
    </location>
</feature>
<name>A0ABX2CA59_9BRAD</name>
<keyword evidence="4 8" id="KW-0732">Signal</keyword>
<dbReference type="Proteomes" id="UP000886476">
    <property type="component" value="Unassembled WGS sequence"/>
</dbReference>
<organism evidence="9 10">
    <name type="scientific">Bradyrhizobium aeschynomenes</name>
    <dbReference type="NCBI Taxonomy" id="2734909"/>
    <lineage>
        <taxon>Bacteria</taxon>
        <taxon>Pseudomonadati</taxon>
        <taxon>Pseudomonadota</taxon>
        <taxon>Alphaproteobacteria</taxon>
        <taxon>Hyphomicrobiales</taxon>
        <taxon>Nitrobacteraceae</taxon>
        <taxon>Bradyrhizobium</taxon>
    </lineage>
</organism>
<comment type="similarity">
    <text evidence="2">Belongs to the aromatic amine dehydrogenase heavy chain family.</text>
</comment>
<evidence type="ECO:0000256" key="1">
    <source>
        <dbReference type="ARBA" id="ARBA00004418"/>
    </source>
</evidence>
<evidence type="ECO:0000256" key="6">
    <source>
        <dbReference type="ARBA" id="ARBA00022982"/>
    </source>
</evidence>
<accession>A0ABX2CA59</accession>
<protein>
    <submittedName>
        <fullName evidence="9">Amine dehydrogenase</fullName>
    </submittedName>
</protein>
<evidence type="ECO:0000313" key="10">
    <source>
        <dbReference type="Proteomes" id="UP000886476"/>
    </source>
</evidence>
<evidence type="ECO:0000256" key="8">
    <source>
        <dbReference type="SAM" id="SignalP"/>
    </source>
</evidence>
<gene>
    <name evidence="9" type="ORF">HL667_05105</name>
</gene>
<comment type="caution">
    <text evidence="9">The sequence shown here is derived from an EMBL/GenBank/DDBJ whole genome shotgun (WGS) entry which is preliminary data.</text>
</comment>
<dbReference type="RefSeq" id="WP_172109425.1">
    <property type="nucleotide sequence ID" value="NZ_JABFDN010000001.1"/>
</dbReference>
<dbReference type="InterPro" id="IPR009451">
    <property type="entry name" value="Metamine_DH_Hvc"/>
</dbReference>
<evidence type="ECO:0000256" key="2">
    <source>
        <dbReference type="ARBA" id="ARBA00010548"/>
    </source>
</evidence>
<keyword evidence="5" id="KW-0574">Periplasm</keyword>
<evidence type="ECO:0000256" key="4">
    <source>
        <dbReference type="ARBA" id="ARBA00022729"/>
    </source>
</evidence>
<reference evidence="9" key="1">
    <citation type="submission" date="2020-05" db="EMBL/GenBank/DDBJ databases">
        <title>Nod-independent and nitrogen-fixing Bradyrhizobium aeschynomene sp. nov. isolated from nodules of Aeschynomene indica.</title>
        <authorList>
            <person name="Zhang Z."/>
        </authorList>
    </citation>
    <scope>NUCLEOTIDE SEQUENCE</scope>
    <source>
        <strain evidence="9">83012</strain>
    </source>
</reference>
<sequence>MRSSSFISLLGLALMLRPCAAAEFKPEATSSSTIPATMNRVYVADPALPHMVDGRVYVLDASDLSLKGMLEAGFAGMMVAAPDKHRVYVATTFYERLTRGKRTDVIQVFDDQTLKVIDEIPIPTRRAQALGYRSLFQRSSDGKLLFIQNATPATSVSIVDPDSKRQLEAQAPGCFGIYPALSTPLRFSTLCGDGTVGTYTITANLRSSDRKASGKLFDASADPLFIHAEHDQDSYIFLSFKGKLLRASLEGERATAIETLDVIPPDATGWAPGGYQPFAVDAKAKVAYILMHSDDKDGAHKNPSAEIWSYDIGNKRLLARSPAANLTSLTLSAVDPTVLFAINPVDQKIERLTIDKTAKISRTADIKLGETAALVEAPR</sequence>
<keyword evidence="6" id="KW-0249">Electron transport</keyword>
<keyword evidence="10" id="KW-1185">Reference proteome</keyword>
<dbReference type="Pfam" id="PF06433">
    <property type="entry name" value="Me-amine-dh_H"/>
    <property type="match status" value="1"/>
</dbReference>
<keyword evidence="7" id="KW-0560">Oxidoreductase</keyword>
<evidence type="ECO:0000256" key="3">
    <source>
        <dbReference type="ARBA" id="ARBA00022448"/>
    </source>
</evidence>
<evidence type="ECO:0000313" key="9">
    <source>
        <dbReference type="EMBL" id="NPU64370.1"/>
    </source>
</evidence>
<dbReference type="InterPro" id="IPR011044">
    <property type="entry name" value="Quino_amine_DH_bsu"/>
</dbReference>
<keyword evidence="3" id="KW-0813">Transport</keyword>
<feature type="chain" id="PRO_5045696923" evidence="8">
    <location>
        <begin position="22"/>
        <end position="379"/>
    </location>
</feature>
<dbReference type="SUPFAM" id="SSF50969">
    <property type="entry name" value="YVTN repeat-like/Quinoprotein amine dehydrogenase"/>
    <property type="match status" value="1"/>
</dbReference>